<proteinExistence type="inferred from homology"/>
<evidence type="ECO:0000256" key="5">
    <source>
        <dbReference type="ARBA" id="ARBA00024045"/>
    </source>
</evidence>
<dbReference type="GO" id="GO:0046872">
    <property type="term" value="F:metal ion binding"/>
    <property type="evidence" value="ECO:0007669"/>
    <property type="project" value="UniProtKB-KW"/>
</dbReference>
<keyword evidence="4" id="KW-0636">Prenylation</keyword>
<dbReference type="AlphaFoldDB" id="A0ABD1FYS3"/>
<evidence type="ECO:0000256" key="4">
    <source>
        <dbReference type="ARBA" id="ARBA00023289"/>
    </source>
</evidence>
<reference evidence="7 8" key="1">
    <citation type="submission" date="2024-06" db="EMBL/GenBank/DDBJ databases">
        <title>A chromosome level genome sequence of Diviner's sage (Salvia divinorum).</title>
        <authorList>
            <person name="Ford S.A."/>
            <person name="Ro D.-K."/>
            <person name="Ness R.W."/>
            <person name="Phillips M.A."/>
        </authorList>
    </citation>
    <scope>NUCLEOTIDE SEQUENCE [LARGE SCALE GENOMIC DNA]</scope>
    <source>
        <strain evidence="7">SAF-2024a</strain>
        <tissue evidence="7">Leaf</tissue>
    </source>
</reference>
<dbReference type="Pfam" id="PF00403">
    <property type="entry name" value="HMA"/>
    <property type="match status" value="1"/>
</dbReference>
<evidence type="ECO:0000256" key="3">
    <source>
        <dbReference type="ARBA" id="ARBA00022723"/>
    </source>
</evidence>
<keyword evidence="8" id="KW-1185">Reference proteome</keyword>
<dbReference type="Gene3D" id="3.30.70.100">
    <property type="match status" value="1"/>
</dbReference>
<dbReference type="SUPFAM" id="SSF55008">
    <property type="entry name" value="HMA, heavy metal-associated domain"/>
    <property type="match status" value="1"/>
</dbReference>
<gene>
    <name evidence="7" type="ORF">AAHA92_29543</name>
</gene>
<evidence type="ECO:0000256" key="1">
    <source>
        <dbReference type="ARBA" id="ARBA00004170"/>
    </source>
</evidence>
<evidence type="ECO:0000259" key="6">
    <source>
        <dbReference type="PROSITE" id="PS50846"/>
    </source>
</evidence>
<evidence type="ECO:0000313" key="8">
    <source>
        <dbReference type="Proteomes" id="UP001567538"/>
    </source>
</evidence>
<dbReference type="InterPro" id="IPR006121">
    <property type="entry name" value="HMA_dom"/>
</dbReference>
<sequence length="216" mass="24721">MFEEDTNFDFVRIKTYVLKVHIHCQGCMHKVKKVLRKIQGVYEVKFDAEAHKVTVLGNVDGDILIKKLAKSGKHAEFWSASSTDWLEIDDDENLIQAAAPNFWKCQPMPEAYPSNDIPGLESYMNNNNQMAIPHMYNELTGWSGDVTNDWGSIDRGLMFRTNFPGSNDPGEFNRSGNMYAGIPAYSHQFQHPAMMNIRGSYGNPYPQWYGNLYHLM</sequence>
<feature type="domain" description="HMA" evidence="6">
    <location>
        <begin position="13"/>
        <end position="76"/>
    </location>
</feature>
<dbReference type="GO" id="GO:0009626">
    <property type="term" value="P:plant-type hypersensitive response"/>
    <property type="evidence" value="ECO:0007669"/>
    <property type="project" value="UniProtKB-KW"/>
</dbReference>
<dbReference type="FunFam" id="3.30.70.100:FF:000008">
    <property type="entry name" value="Copper transport protein ATOX1"/>
    <property type="match status" value="1"/>
</dbReference>
<protein>
    <recommendedName>
        <fullName evidence="6">HMA domain-containing protein</fullName>
    </recommendedName>
</protein>
<organism evidence="7 8">
    <name type="scientific">Salvia divinorum</name>
    <name type="common">Maria pastora</name>
    <name type="synonym">Diviner's sage</name>
    <dbReference type="NCBI Taxonomy" id="28513"/>
    <lineage>
        <taxon>Eukaryota</taxon>
        <taxon>Viridiplantae</taxon>
        <taxon>Streptophyta</taxon>
        <taxon>Embryophyta</taxon>
        <taxon>Tracheophyta</taxon>
        <taxon>Spermatophyta</taxon>
        <taxon>Magnoliopsida</taxon>
        <taxon>eudicotyledons</taxon>
        <taxon>Gunneridae</taxon>
        <taxon>Pentapetalae</taxon>
        <taxon>asterids</taxon>
        <taxon>lamiids</taxon>
        <taxon>Lamiales</taxon>
        <taxon>Lamiaceae</taxon>
        <taxon>Nepetoideae</taxon>
        <taxon>Mentheae</taxon>
        <taxon>Salviinae</taxon>
        <taxon>Salvia</taxon>
        <taxon>Salvia subgen. Calosphace</taxon>
    </lineage>
</organism>
<dbReference type="CDD" id="cd00371">
    <property type="entry name" value="HMA"/>
    <property type="match status" value="1"/>
</dbReference>
<keyword evidence="3" id="KW-0479">Metal-binding</keyword>
<dbReference type="InterPro" id="IPR036163">
    <property type="entry name" value="HMA_dom_sf"/>
</dbReference>
<accession>A0ABD1FYS3</accession>
<dbReference type="PROSITE" id="PS50846">
    <property type="entry name" value="HMA_2"/>
    <property type="match status" value="1"/>
</dbReference>
<dbReference type="EMBL" id="JBEAFC010000011">
    <property type="protein sequence ID" value="KAL1536976.1"/>
    <property type="molecule type" value="Genomic_DNA"/>
</dbReference>
<dbReference type="PANTHER" id="PTHR45868">
    <property type="entry name" value="HEAVY METAL-ASSOCIATED ISOPRENYLATED PLANT PROTEIN 33-RELATED"/>
    <property type="match status" value="1"/>
</dbReference>
<dbReference type="GO" id="GO:0016020">
    <property type="term" value="C:membrane"/>
    <property type="evidence" value="ECO:0007669"/>
    <property type="project" value="UniProtKB-SubCell"/>
</dbReference>
<evidence type="ECO:0000256" key="2">
    <source>
        <dbReference type="ARBA" id="ARBA00022481"/>
    </source>
</evidence>
<comment type="caution">
    <text evidence="7">The sequence shown here is derived from an EMBL/GenBank/DDBJ whole genome shotgun (WGS) entry which is preliminary data.</text>
</comment>
<keyword evidence="4" id="KW-0449">Lipoprotein</keyword>
<evidence type="ECO:0000313" key="7">
    <source>
        <dbReference type="EMBL" id="KAL1536976.1"/>
    </source>
</evidence>
<comment type="subcellular location">
    <subcellularLocation>
        <location evidence="1">Membrane</location>
        <topology evidence="1">Peripheral membrane protein</topology>
    </subcellularLocation>
</comment>
<comment type="similarity">
    <text evidence="5">Belongs to the HIPP family.</text>
</comment>
<dbReference type="Proteomes" id="UP001567538">
    <property type="component" value="Unassembled WGS sequence"/>
</dbReference>
<dbReference type="PANTHER" id="PTHR45868:SF74">
    <property type="entry name" value="HEAVY METAL-ASSOCIATED ISOPRENYLATED PLANT PROTEIN 33"/>
    <property type="match status" value="1"/>
</dbReference>
<keyword evidence="2" id="KW-0488">Methylation</keyword>
<name>A0ABD1FYS3_SALDI</name>